<feature type="transmembrane region" description="Helical" evidence="1">
    <location>
        <begin position="143"/>
        <end position="161"/>
    </location>
</feature>
<dbReference type="EMBL" id="CP015232">
    <property type="protein sequence ID" value="ANP43380.1"/>
    <property type="molecule type" value="Genomic_DNA"/>
</dbReference>
<accession>A0A1B1AA11</accession>
<evidence type="ECO:0000313" key="2">
    <source>
        <dbReference type="EMBL" id="ANP43380.1"/>
    </source>
</evidence>
<dbReference type="Proteomes" id="UP000013243">
    <property type="component" value="Plasmid unnamed2"/>
</dbReference>
<geneLocation type="plasmid" evidence="2 3">
    <name>unnamed2</name>
</geneLocation>
<dbReference type="OrthoDB" id="9812539at2"/>
<keyword evidence="1" id="KW-1133">Transmembrane helix</keyword>
<keyword evidence="2" id="KW-0614">Plasmid</keyword>
<feature type="transmembrane region" description="Helical" evidence="1">
    <location>
        <begin position="102"/>
        <end position="123"/>
    </location>
</feature>
<feature type="transmembrane region" description="Helical" evidence="1">
    <location>
        <begin position="7"/>
        <end position="34"/>
    </location>
</feature>
<dbReference type="GeneID" id="28252517"/>
<dbReference type="RefSeq" id="WP_040643156.1">
    <property type="nucleotide sequence ID" value="NZ_CP015232.1"/>
</dbReference>
<keyword evidence="1" id="KW-0472">Membrane</keyword>
<evidence type="ECO:0000256" key="1">
    <source>
        <dbReference type="SAM" id="Phobius"/>
    </source>
</evidence>
<dbReference type="KEGG" id="rmb:K529_021740"/>
<sequence length="176" mass="18900">MTPAQILFRVLLIGVGATLVMDIWAIIAEALFAIPQSNFAMVGRWIGHMPEGVFAHESIRAAAPVTGEVALGWGAHYVVGVSFAALYVAIGGQRQLRRPQLVFALLVGLGTIVFPFFVMQPAMGAGIMASNRPDPTFAQLKSVMTHLSFGVGLYVAAWLQAKLLPQARLELRDVTG</sequence>
<organism evidence="2 3">
    <name type="scientific">Tritonibacter mobilis F1926</name>
    <dbReference type="NCBI Taxonomy" id="1265309"/>
    <lineage>
        <taxon>Bacteria</taxon>
        <taxon>Pseudomonadati</taxon>
        <taxon>Pseudomonadota</taxon>
        <taxon>Alphaproteobacteria</taxon>
        <taxon>Rhodobacterales</taxon>
        <taxon>Paracoccaceae</taxon>
        <taxon>Tritonibacter</taxon>
    </lineage>
</organism>
<dbReference type="InterPro" id="IPR021329">
    <property type="entry name" value="DUF2938"/>
</dbReference>
<reference evidence="2 3" key="1">
    <citation type="journal article" date="2016" name="ISME J.">
        <title>Global occurrence and heterogeneity of the Roseobacter-clade species Ruegeria mobilis.</title>
        <authorList>
            <person name="Sonnenschein E."/>
            <person name="Gram L."/>
        </authorList>
    </citation>
    <scope>NUCLEOTIDE SEQUENCE [LARGE SCALE GENOMIC DNA]</scope>
    <source>
        <strain evidence="2 3">F1926</strain>
        <plasmid evidence="2 3">unnamed2</plasmid>
    </source>
</reference>
<proteinExistence type="predicted"/>
<dbReference type="AlphaFoldDB" id="A0A1B1AA11"/>
<gene>
    <name evidence="2" type="ORF">K529_021740</name>
</gene>
<name>A0A1B1AA11_9RHOB</name>
<feature type="transmembrane region" description="Helical" evidence="1">
    <location>
        <begin position="70"/>
        <end position="90"/>
    </location>
</feature>
<evidence type="ECO:0008006" key="4">
    <source>
        <dbReference type="Google" id="ProtNLM"/>
    </source>
</evidence>
<evidence type="ECO:0000313" key="3">
    <source>
        <dbReference type="Proteomes" id="UP000013243"/>
    </source>
</evidence>
<keyword evidence="1" id="KW-0812">Transmembrane</keyword>
<dbReference type="Pfam" id="PF11158">
    <property type="entry name" value="DUF2938"/>
    <property type="match status" value="1"/>
</dbReference>
<protein>
    <recommendedName>
        <fullName evidence="4">DUF2938 domain-containing protein</fullName>
    </recommendedName>
</protein>